<evidence type="ECO:0000256" key="7">
    <source>
        <dbReference type="SAM" id="MobiDB-lite"/>
    </source>
</evidence>
<dbReference type="GO" id="GO:0003723">
    <property type="term" value="F:RNA binding"/>
    <property type="evidence" value="ECO:0007669"/>
    <property type="project" value="TreeGrafter"/>
</dbReference>
<dbReference type="EC" id="3.6.4.13" evidence="1"/>
<dbReference type="SUPFAM" id="SSF52540">
    <property type="entry name" value="P-loop containing nucleoside triphosphate hydrolases"/>
    <property type="match status" value="1"/>
</dbReference>
<dbReference type="Gene3D" id="3.40.50.300">
    <property type="entry name" value="P-loop containing nucleotide triphosphate hydrolases"/>
    <property type="match status" value="1"/>
</dbReference>
<reference evidence="8 9" key="1">
    <citation type="submission" date="2016-10" db="EMBL/GenBank/DDBJ databases">
        <title>Draft genome sequence of Coniochaeta ligniaria NRRL30616, a lignocellulolytic fungus for bioabatement of inhibitors in plant biomass hydrolysates.</title>
        <authorList>
            <consortium name="DOE Joint Genome Institute"/>
            <person name="Jimenez D.J."/>
            <person name="Hector R.E."/>
            <person name="Riley R."/>
            <person name="Sun H."/>
            <person name="Grigoriev I.V."/>
            <person name="Van Elsas J.D."/>
            <person name="Nichols N.N."/>
        </authorList>
    </citation>
    <scope>NUCLEOTIDE SEQUENCE [LARGE SCALE GENOMIC DNA]</scope>
    <source>
        <strain evidence="8 9">NRRL 30616</strain>
    </source>
</reference>
<gene>
    <name evidence="8" type="ORF">CONLIGDRAFT_679727</name>
</gene>
<evidence type="ECO:0000256" key="2">
    <source>
        <dbReference type="ARBA" id="ARBA00022664"/>
    </source>
</evidence>
<keyword evidence="3" id="KW-0378">Hydrolase</keyword>
<dbReference type="STRING" id="1408157.A0A1J7JT97"/>
<keyword evidence="4" id="KW-0547">Nucleotide-binding</keyword>
<dbReference type="Proteomes" id="UP000182658">
    <property type="component" value="Unassembled WGS sequence"/>
</dbReference>
<keyword evidence="4" id="KW-0067">ATP-binding</keyword>
<keyword evidence="9" id="KW-1185">Reference proteome</keyword>
<evidence type="ECO:0000256" key="3">
    <source>
        <dbReference type="ARBA" id="ARBA00022801"/>
    </source>
</evidence>
<evidence type="ECO:0000256" key="5">
    <source>
        <dbReference type="ARBA" id="ARBA00023187"/>
    </source>
</evidence>
<dbReference type="GO" id="GO:0016787">
    <property type="term" value="F:hydrolase activity"/>
    <property type="evidence" value="ECO:0007669"/>
    <property type="project" value="UniProtKB-KW"/>
</dbReference>
<dbReference type="PANTHER" id="PTHR18934:SF109">
    <property type="entry name" value="ATP-DEPENDENT RNA HELICASE DHX15 HOMOLOG"/>
    <property type="match status" value="1"/>
</dbReference>
<comment type="catalytic activity">
    <reaction evidence="6">
        <text>ATP + H2O = ADP + phosphate + H(+)</text>
        <dbReference type="Rhea" id="RHEA:13065"/>
        <dbReference type="ChEBI" id="CHEBI:15377"/>
        <dbReference type="ChEBI" id="CHEBI:15378"/>
        <dbReference type="ChEBI" id="CHEBI:30616"/>
        <dbReference type="ChEBI" id="CHEBI:43474"/>
        <dbReference type="ChEBI" id="CHEBI:456216"/>
        <dbReference type="EC" id="3.6.4.13"/>
    </reaction>
</comment>
<protein>
    <recommendedName>
        <fullName evidence="1">RNA helicase</fullName>
        <ecNumber evidence="1">3.6.4.13</ecNumber>
    </recommendedName>
</protein>
<proteinExistence type="predicted"/>
<dbReference type="PANTHER" id="PTHR18934">
    <property type="entry name" value="ATP-DEPENDENT RNA HELICASE"/>
    <property type="match status" value="1"/>
</dbReference>
<evidence type="ECO:0000313" key="9">
    <source>
        <dbReference type="Proteomes" id="UP000182658"/>
    </source>
</evidence>
<dbReference type="GO" id="GO:0003724">
    <property type="term" value="F:RNA helicase activity"/>
    <property type="evidence" value="ECO:0007669"/>
    <property type="project" value="UniProtKB-EC"/>
</dbReference>
<evidence type="ECO:0000256" key="6">
    <source>
        <dbReference type="ARBA" id="ARBA00047984"/>
    </source>
</evidence>
<sequence>MGVLRNLLGASTNQRKGRAGRTRPGHVLRLHALEDFQALRDEPAAQILNEDSTSVVLKALAFGFAATNIPFIDQPPTENLLFAFETLMDL</sequence>
<organism evidence="8 9">
    <name type="scientific">Coniochaeta ligniaria NRRL 30616</name>
    <dbReference type="NCBI Taxonomy" id="1408157"/>
    <lineage>
        <taxon>Eukaryota</taxon>
        <taxon>Fungi</taxon>
        <taxon>Dikarya</taxon>
        <taxon>Ascomycota</taxon>
        <taxon>Pezizomycotina</taxon>
        <taxon>Sordariomycetes</taxon>
        <taxon>Sordariomycetidae</taxon>
        <taxon>Coniochaetales</taxon>
        <taxon>Coniochaetaceae</taxon>
        <taxon>Coniochaeta</taxon>
    </lineage>
</organism>
<evidence type="ECO:0000256" key="1">
    <source>
        <dbReference type="ARBA" id="ARBA00012552"/>
    </source>
</evidence>
<dbReference type="InParanoid" id="A0A1J7JT97"/>
<keyword evidence="5" id="KW-0508">mRNA splicing</keyword>
<dbReference type="GO" id="GO:0008380">
    <property type="term" value="P:RNA splicing"/>
    <property type="evidence" value="ECO:0007669"/>
    <property type="project" value="UniProtKB-KW"/>
</dbReference>
<feature type="region of interest" description="Disordered" evidence="7">
    <location>
        <begin position="1"/>
        <end position="23"/>
    </location>
</feature>
<keyword evidence="4" id="KW-0347">Helicase</keyword>
<dbReference type="EMBL" id="KV875096">
    <property type="protein sequence ID" value="OIW30978.1"/>
    <property type="molecule type" value="Genomic_DNA"/>
</dbReference>
<accession>A0A1J7JT97</accession>
<name>A0A1J7JT97_9PEZI</name>
<dbReference type="InterPro" id="IPR027417">
    <property type="entry name" value="P-loop_NTPase"/>
</dbReference>
<evidence type="ECO:0000256" key="4">
    <source>
        <dbReference type="ARBA" id="ARBA00022806"/>
    </source>
</evidence>
<dbReference type="AlphaFoldDB" id="A0A1J7JT97"/>
<evidence type="ECO:0000313" key="8">
    <source>
        <dbReference type="EMBL" id="OIW30978.1"/>
    </source>
</evidence>
<keyword evidence="2" id="KW-0507">mRNA processing</keyword>
<dbReference type="GO" id="GO:0006397">
    <property type="term" value="P:mRNA processing"/>
    <property type="evidence" value="ECO:0007669"/>
    <property type="project" value="UniProtKB-KW"/>
</dbReference>